<accession>M8AMX2</accession>
<dbReference type="AlphaFoldDB" id="M8AMX2"/>
<dbReference type="EnsemblPlants" id="EMT05861">
    <property type="protein sequence ID" value="EMT05861"/>
    <property type="gene ID" value="F775_00764"/>
</dbReference>
<evidence type="ECO:0000313" key="1">
    <source>
        <dbReference type="EnsemblPlants" id="EMT05861"/>
    </source>
</evidence>
<evidence type="ECO:0008006" key="2">
    <source>
        <dbReference type="Google" id="ProtNLM"/>
    </source>
</evidence>
<proteinExistence type="predicted"/>
<dbReference type="PANTHER" id="PTHR34591">
    <property type="entry name" value="OS03G0653100 PROTEIN-RELATED"/>
    <property type="match status" value="1"/>
</dbReference>
<sequence>MAFFSSRAGEATPCGTQRRHGALACHSQRCHRRKQKRENLMYKFSCLARISKQCWRKKDPPRVPEPPSWVDQQQTYLPRLFGEDQLFEDEQDDDMDMEQGKVPPLDQKEGVEALKEKVVPLTVYLSCTGHWENREFAPGDCAPGHLYDMVTILPSRNDEIARSSEYWRGSLYVHCYNSVLMILRPSKGTYDMVQLPGEPCGARDVNSLSKNSVLASYERGIHYVGINQLELQVWMLNESIACQLGWTRSHEADLNPPYHMMDWLTIQPRATWEVVGSNSVLLDLFEDGKHGESIDREENFQHDMEDENHDGVEEEEDIDEVEELGSRGGSEYCWNSDEDNFMEYSWNSDKDNIMDVIEGADLFGRPSWLFHCKIMGFHPYKHALILLLHSLVVVYHLDTSRMQYLGEENTLIEGQLCWVYGSFPLPALLHGCAAVVKLSPPFLER</sequence>
<dbReference type="PANTHER" id="PTHR34591:SF33">
    <property type="entry name" value="F-BOX DOMAIN-CONTAINING PROTEIN"/>
    <property type="match status" value="1"/>
</dbReference>
<protein>
    <recommendedName>
        <fullName evidence="2">F-box associated domain-containing protein</fullName>
    </recommendedName>
</protein>
<name>M8AMX2_AEGTA</name>
<organism evidence="1">
    <name type="scientific">Aegilops tauschii</name>
    <name type="common">Tausch's goatgrass</name>
    <name type="synonym">Aegilops squarrosa</name>
    <dbReference type="NCBI Taxonomy" id="37682"/>
    <lineage>
        <taxon>Eukaryota</taxon>
        <taxon>Viridiplantae</taxon>
        <taxon>Streptophyta</taxon>
        <taxon>Embryophyta</taxon>
        <taxon>Tracheophyta</taxon>
        <taxon>Spermatophyta</taxon>
        <taxon>Magnoliopsida</taxon>
        <taxon>Liliopsida</taxon>
        <taxon>Poales</taxon>
        <taxon>Poaceae</taxon>
        <taxon>BOP clade</taxon>
        <taxon>Pooideae</taxon>
        <taxon>Triticodae</taxon>
        <taxon>Triticeae</taxon>
        <taxon>Triticinae</taxon>
        <taxon>Aegilops</taxon>
    </lineage>
</organism>
<reference evidence="1" key="1">
    <citation type="submission" date="2015-06" db="UniProtKB">
        <authorList>
            <consortium name="EnsemblPlants"/>
        </authorList>
    </citation>
    <scope>IDENTIFICATION</scope>
</reference>